<keyword evidence="2" id="KW-1185">Reference proteome</keyword>
<evidence type="ECO:0000313" key="1">
    <source>
        <dbReference type="EMBL" id="MBR9728285.1"/>
    </source>
</evidence>
<protein>
    <submittedName>
        <fullName evidence="1">Uncharacterized protein</fullName>
    </submittedName>
</protein>
<dbReference type="Proteomes" id="UP000811844">
    <property type="component" value="Unassembled WGS sequence"/>
</dbReference>
<dbReference type="RefSeq" id="WP_153662871.1">
    <property type="nucleotide sequence ID" value="NZ_JAAIKR010000008.1"/>
</dbReference>
<name>A0ABS5I4Q2_9GAMM</name>
<organism evidence="1 2">
    <name type="scientific">Shewanella intestini</name>
    <dbReference type="NCBI Taxonomy" id="2017544"/>
    <lineage>
        <taxon>Bacteria</taxon>
        <taxon>Pseudomonadati</taxon>
        <taxon>Pseudomonadota</taxon>
        <taxon>Gammaproteobacteria</taxon>
        <taxon>Alteromonadales</taxon>
        <taxon>Shewanellaceae</taxon>
        <taxon>Shewanella</taxon>
    </lineage>
</organism>
<sequence>MLTDIELRQALQQTLDGLASQPQALDDIWSKQSHIWQELGWQKSQLSLWLNCQSAVEREENTGLFSLRTQDRATADNSSQNLGDILLDLVVELKRPLPVKLALNKLPSHIVATEGMLKSAVQEHPKLTMMGPLIKLA</sequence>
<reference evidence="1 2" key="1">
    <citation type="submission" date="2020-02" db="EMBL/GenBank/DDBJ databases">
        <title>Shewanella WXL01 sp. nov., a marine bacterium isolated from green algae in Luhuitou Fringing Reef (Northern South China Sea).</title>
        <authorList>
            <person name="Wang X."/>
        </authorList>
    </citation>
    <scope>NUCLEOTIDE SEQUENCE [LARGE SCALE GENOMIC DNA]</scope>
    <source>
        <strain evidence="1 2">MCCC 1A01895</strain>
    </source>
</reference>
<gene>
    <name evidence="1" type="ORF">G3R48_09900</name>
</gene>
<accession>A0ABS5I4Q2</accession>
<dbReference type="EMBL" id="JAAIKR010000008">
    <property type="protein sequence ID" value="MBR9728285.1"/>
    <property type="molecule type" value="Genomic_DNA"/>
</dbReference>
<evidence type="ECO:0000313" key="2">
    <source>
        <dbReference type="Proteomes" id="UP000811844"/>
    </source>
</evidence>
<proteinExistence type="predicted"/>
<comment type="caution">
    <text evidence="1">The sequence shown here is derived from an EMBL/GenBank/DDBJ whole genome shotgun (WGS) entry which is preliminary data.</text>
</comment>